<proteinExistence type="inferred from homology"/>
<dbReference type="SUPFAM" id="SSF55961">
    <property type="entry name" value="Bet v1-like"/>
    <property type="match status" value="1"/>
</dbReference>
<dbReference type="Gene3D" id="3.30.530.20">
    <property type="match status" value="1"/>
</dbReference>
<dbReference type="Proteomes" id="UP000431080">
    <property type="component" value="Unassembled WGS sequence"/>
</dbReference>
<protein>
    <recommendedName>
        <fullName evidence="2">Activator of Hsp90 ATPase homologue 1/2-like C-terminal domain-containing protein</fullName>
    </recommendedName>
</protein>
<dbReference type="Pfam" id="PF08327">
    <property type="entry name" value="AHSA1"/>
    <property type="match status" value="1"/>
</dbReference>
<evidence type="ECO:0000313" key="3">
    <source>
        <dbReference type="EMBL" id="MRG59781.1"/>
    </source>
</evidence>
<gene>
    <name evidence="3" type="ORF">GE115_07860</name>
</gene>
<comment type="similarity">
    <text evidence="1">Belongs to the AHA1 family.</text>
</comment>
<feature type="domain" description="Activator of Hsp90 ATPase homologue 1/2-like C-terminal" evidence="2">
    <location>
        <begin position="26"/>
        <end position="138"/>
    </location>
</feature>
<name>A0A6I2F656_9MICO</name>
<comment type="caution">
    <text evidence="3">The sequence shown here is derived from an EMBL/GenBank/DDBJ whole genome shotgun (WGS) entry which is preliminary data.</text>
</comment>
<evidence type="ECO:0000256" key="1">
    <source>
        <dbReference type="ARBA" id="ARBA00006817"/>
    </source>
</evidence>
<reference evidence="3 4" key="1">
    <citation type="submission" date="2019-10" db="EMBL/GenBank/DDBJ databases">
        <authorList>
            <person name="Nie G."/>
            <person name="Ming H."/>
            <person name="Yi B."/>
        </authorList>
    </citation>
    <scope>NUCLEOTIDE SEQUENCE [LARGE SCALE GENOMIC DNA]</scope>
    <source>
        <strain evidence="3 4">CFH 90414</strain>
    </source>
</reference>
<accession>A0A6I2F656</accession>
<sequence>MNAKPTGHFERKADGLYLQFDRLFHAPIEDVWFSITNPTALESWIGTYTGRPATGGIRFRMTAEGEDAPWENVSVLECEPPHGFRLDVGKEPEAWRLHAHLREGSGLTTLTFAQRIGDPASAADIGPGWDYYLDRLAAARSGMAMPAWDDYHPAFSRHYRELIIPDAARA</sequence>
<evidence type="ECO:0000259" key="2">
    <source>
        <dbReference type="Pfam" id="PF08327"/>
    </source>
</evidence>
<dbReference type="EMBL" id="WJIF01000003">
    <property type="protein sequence ID" value="MRG59781.1"/>
    <property type="molecule type" value="Genomic_DNA"/>
</dbReference>
<evidence type="ECO:0000313" key="4">
    <source>
        <dbReference type="Proteomes" id="UP000431080"/>
    </source>
</evidence>
<keyword evidence="4" id="KW-1185">Reference proteome</keyword>
<dbReference type="InterPro" id="IPR013538">
    <property type="entry name" value="ASHA1/2-like_C"/>
</dbReference>
<dbReference type="AlphaFoldDB" id="A0A6I2F656"/>
<dbReference type="InterPro" id="IPR023393">
    <property type="entry name" value="START-like_dom_sf"/>
</dbReference>
<organism evidence="3 4">
    <name type="scientific">Agromyces agglutinans</name>
    <dbReference type="NCBI Taxonomy" id="2662258"/>
    <lineage>
        <taxon>Bacteria</taxon>
        <taxon>Bacillati</taxon>
        <taxon>Actinomycetota</taxon>
        <taxon>Actinomycetes</taxon>
        <taxon>Micrococcales</taxon>
        <taxon>Microbacteriaceae</taxon>
        <taxon>Agromyces</taxon>
    </lineage>
</organism>
<dbReference type="RefSeq" id="WP_153684209.1">
    <property type="nucleotide sequence ID" value="NZ_WJIF01000003.1"/>
</dbReference>